<name>A0A1B6PSN8_SORBI</name>
<proteinExistence type="predicted"/>
<evidence type="ECO:0000313" key="3">
    <source>
        <dbReference type="Proteomes" id="UP000000768"/>
    </source>
</evidence>
<dbReference type="AlphaFoldDB" id="A0A1B6PSN8"/>
<keyword evidence="3" id="KW-1185">Reference proteome</keyword>
<feature type="signal peptide" evidence="1">
    <location>
        <begin position="1"/>
        <end position="26"/>
    </location>
</feature>
<reference evidence="2 3" key="1">
    <citation type="journal article" date="2009" name="Nature">
        <title>The Sorghum bicolor genome and the diversification of grasses.</title>
        <authorList>
            <person name="Paterson A.H."/>
            <person name="Bowers J.E."/>
            <person name="Bruggmann R."/>
            <person name="Dubchak I."/>
            <person name="Grimwood J."/>
            <person name="Gundlach H."/>
            <person name="Haberer G."/>
            <person name="Hellsten U."/>
            <person name="Mitros T."/>
            <person name="Poliakov A."/>
            <person name="Schmutz J."/>
            <person name="Spannagl M."/>
            <person name="Tang H."/>
            <person name="Wang X."/>
            <person name="Wicker T."/>
            <person name="Bharti A.K."/>
            <person name="Chapman J."/>
            <person name="Feltus F.A."/>
            <person name="Gowik U."/>
            <person name="Grigoriev I.V."/>
            <person name="Lyons E."/>
            <person name="Maher C.A."/>
            <person name="Martis M."/>
            <person name="Narechania A."/>
            <person name="Otillar R.P."/>
            <person name="Penning B.W."/>
            <person name="Salamov A.A."/>
            <person name="Wang Y."/>
            <person name="Zhang L."/>
            <person name="Carpita N.C."/>
            <person name="Freeling M."/>
            <person name="Gingle A.R."/>
            <person name="Hash C.T."/>
            <person name="Keller B."/>
            <person name="Klein P."/>
            <person name="Kresovich S."/>
            <person name="McCann M.C."/>
            <person name="Ming R."/>
            <person name="Peterson D.G."/>
            <person name="Mehboob-ur-Rahman"/>
            <person name="Ware D."/>
            <person name="Westhoff P."/>
            <person name="Mayer K.F."/>
            <person name="Messing J."/>
            <person name="Rokhsar D.S."/>
        </authorList>
    </citation>
    <scope>NUCLEOTIDE SEQUENCE [LARGE SCALE GENOMIC DNA]</scope>
    <source>
        <strain evidence="3">cv. BTx623</strain>
    </source>
</reference>
<dbReference type="InParanoid" id="A0A1B6PSN8"/>
<dbReference type="OMA" id="IPACIAM"/>
<feature type="chain" id="PRO_5008589121" evidence="1">
    <location>
        <begin position="27"/>
        <end position="103"/>
    </location>
</feature>
<keyword evidence="1" id="KW-0732">Signal</keyword>
<sequence length="103" mass="10594">MSFSKQVVAAAFALAILLLTSHFAVAVAAAGAEEETIAPLNTCETPTCIPCFGQNAICIPACIAMHFTGGFCNGKNCVCTKQCLAESETQASGPTPQPPECVN</sequence>
<dbReference type="EMBL" id="CM000764">
    <property type="protein sequence ID" value="KXG28687.1"/>
    <property type="molecule type" value="Genomic_DNA"/>
</dbReference>
<organism evidence="2 3">
    <name type="scientific">Sorghum bicolor</name>
    <name type="common">Sorghum</name>
    <name type="synonym">Sorghum vulgare</name>
    <dbReference type="NCBI Taxonomy" id="4558"/>
    <lineage>
        <taxon>Eukaryota</taxon>
        <taxon>Viridiplantae</taxon>
        <taxon>Streptophyta</taxon>
        <taxon>Embryophyta</taxon>
        <taxon>Tracheophyta</taxon>
        <taxon>Spermatophyta</taxon>
        <taxon>Magnoliopsida</taxon>
        <taxon>Liliopsida</taxon>
        <taxon>Poales</taxon>
        <taxon>Poaceae</taxon>
        <taxon>PACMAD clade</taxon>
        <taxon>Panicoideae</taxon>
        <taxon>Andropogonodae</taxon>
        <taxon>Andropogoneae</taxon>
        <taxon>Sorghinae</taxon>
        <taxon>Sorghum</taxon>
    </lineage>
</organism>
<protein>
    <submittedName>
        <fullName evidence="2">Uncharacterized protein</fullName>
    </submittedName>
</protein>
<accession>A0A1B6PSN8</accession>
<evidence type="ECO:0000313" key="2">
    <source>
        <dbReference type="EMBL" id="KXG28687.1"/>
    </source>
</evidence>
<gene>
    <name evidence="2" type="ORF">SORBI_3005G153400</name>
</gene>
<evidence type="ECO:0000256" key="1">
    <source>
        <dbReference type="SAM" id="SignalP"/>
    </source>
</evidence>
<reference evidence="3" key="2">
    <citation type="journal article" date="2018" name="Plant J.">
        <title>The Sorghum bicolor reference genome: improved assembly, gene annotations, a transcriptome atlas, and signatures of genome organization.</title>
        <authorList>
            <person name="McCormick R.F."/>
            <person name="Truong S.K."/>
            <person name="Sreedasyam A."/>
            <person name="Jenkins J."/>
            <person name="Shu S."/>
            <person name="Sims D."/>
            <person name="Kennedy M."/>
            <person name="Amirebrahimi M."/>
            <person name="Weers B.D."/>
            <person name="McKinley B."/>
            <person name="Mattison A."/>
            <person name="Morishige D.T."/>
            <person name="Grimwood J."/>
            <person name="Schmutz J."/>
            <person name="Mullet J.E."/>
        </authorList>
    </citation>
    <scope>NUCLEOTIDE SEQUENCE [LARGE SCALE GENOMIC DNA]</scope>
    <source>
        <strain evidence="3">cv. BTx623</strain>
    </source>
</reference>
<dbReference type="Gramene" id="KXG28687">
    <property type="protein sequence ID" value="KXG28687"/>
    <property type="gene ID" value="SORBI_3005G153400"/>
</dbReference>
<dbReference type="Proteomes" id="UP000000768">
    <property type="component" value="Chromosome 5"/>
</dbReference>